<comment type="caution">
    <text evidence="1">The sequence shown here is derived from an EMBL/GenBank/DDBJ whole genome shotgun (WGS) entry which is preliminary data.</text>
</comment>
<sequence length="62" mass="7156">RYYLKIRKRFIYFVLAIFECTVKIILSPNTLSRIIYLVFSSLVFTGRNLTVSSTSTLINSSS</sequence>
<evidence type="ECO:0000313" key="2">
    <source>
        <dbReference type="Proteomes" id="UP000541444"/>
    </source>
</evidence>
<keyword evidence="2" id="KW-1185">Reference proteome</keyword>
<accession>A0A7J7LRX7</accession>
<gene>
    <name evidence="1" type="ORF">GIB67_017013</name>
</gene>
<reference evidence="1 2" key="1">
    <citation type="journal article" date="2020" name="IScience">
        <title>Genome Sequencing of the Endangered Kingdonia uniflora (Circaeasteraceae, Ranunculales) Reveals Potential Mechanisms of Evolutionary Specialization.</title>
        <authorList>
            <person name="Sun Y."/>
            <person name="Deng T."/>
            <person name="Zhang A."/>
            <person name="Moore M.J."/>
            <person name="Landis J.B."/>
            <person name="Lin N."/>
            <person name="Zhang H."/>
            <person name="Zhang X."/>
            <person name="Huang J."/>
            <person name="Zhang X."/>
            <person name="Sun H."/>
            <person name="Wang H."/>
        </authorList>
    </citation>
    <scope>NUCLEOTIDE SEQUENCE [LARGE SCALE GENOMIC DNA]</scope>
    <source>
        <strain evidence="1">TB1705</strain>
        <tissue evidence="1">Leaf</tissue>
    </source>
</reference>
<dbReference type="EMBL" id="JACGCM010002076">
    <property type="protein sequence ID" value="KAF6145302.1"/>
    <property type="molecule type" value="Genomic_DNA"/>
</dbReference>
<name>A0A7J7LRX7_9MAGN</name>
<proteinExistence type="predicted"/>
<evidence type="ECO:0000313" key="1">
    <source>
        <dbReference type="EMBL" id="KAF6145302.1"/>
    </source>
</evidence>
<dbReference type="AlphaFoldDB" id="A0A7J7LRX7"/>
<dbReference type="Proteomes" id="UP000541444">
    <property type="component" value="Unassembled WGS sequence"/>
</dbReference>
<organism evidence="1 2">
    <name type="scientific">Kingdonia uniflora</name>
    <dbReference type="NCBI Taxonomy" id="39325"/>
    <lineage>
        <taxon>Eukaryota</taxon>
        <taxon>Viridiplantae</taxon>
        <taxon>Streptophyta</taxon>
        <taxon>Embryophyta</taxon>
        <taxon>Tracheophyta</taxon>
        <taxon>Spermatophyta</taxon>
        <taxon>Magnoliopsida</taxon>
        <taxon>Ranunculales</taxon>
        <taxon>Circaeasteraceae</taxon>
        <taxon>Kingdonia</taxon>
    </lineage>
</organism>
<feature type="non-terminal residue" evidence="1">
    <location>
        <position position="1"/>
    </location>
</feature>
<protein>
    <submittedName>
        <fullName evidence="1">Uncharacterized protein</fullName>
    </submittedName>
</protein>